<organism evidence="2 3">
    <name type="scientific">Heterorhabditis bacteriophora</name>
    <name type="common">Entomopathogenic nematode worm</name>
    <dbReference type="NCBI Taxonomy" id="37862"/>
    <lineage>
        <taxon>Eukaryota</taxon>
        <taxon>Metazoa</taxon>
        <taxon>Ecdysozoa</taxon>
        <taxon>Nematoda</taxon>
        <taxon>Chromadorea</taxon>
        <taxon>Rhabditida</taxon>
        <taxon>Rhabditina</taxon>
        <taxon>Rhabditomorpha</taxon>
        <taxon>Strongyloidea</taxon>
        <taxon>Heterorhabditidae</taxon>
        <taxon>Heterorhabditis</taxon>
    </lineage>
</organism>
<proteinExistence type="predicted"/>
<feature type="compositionally biased region" description="Basic and acidic residues" evidence="1">
    <location>
        <begin position="213"/>
        <end position="231"/>
    </location>
</feature>
<name>A0A1I7XM12_HETBA</name>
<evidence type="ECO:0000313" key="2">
    <source>
        <dbReference type="Proteomes" id="UP000095283"/>
    </source>
</evidence>
<sequence>MGCGRRSSAIDWPPVITHLSRADQTQEEQRTAVWEQVLNECISRGHHWVKGKDVTYLKKSKWPGIKRDAIEHFQADQRGGISHRRKLTEADIVVLRAIRYESSGGSAAKGDEGIVTRRNESLRPITVEVREGRPLDFLPCGIFSPNDEDDKVDNGLLAKLFSKDKQMKKATPSPSGHEDYTYRSVTKRQKKVDDYGPIDHELMAALGFSSQKKPSDASKYHQQSRDDDFNCKRMKMNSPPEVNEHSTISEVSFFVVHLQFIAYTTIRIV</sequence>
<accession>A0A1I7XM12</accession>
<feature type="region of interest" description="Disordered" evidence="1">
    <location>
        <begin position="209"/>
        <end position="231"/>
    </location>
</feature>
<dbReference type="WBParaSite" id="Hba_18766">
    <property type="protein sequence ID" value="Hba_18766"/>
    <property type="gene ID" value="Hba_18766"/>
</dbReference>
<evidence type="ECO:0000313" key="3">
    <source>
        <dbReference type="WBParaSite" id="Hba_18766"/>
    </source>
</evidence>
<evidence type="ECO:0000256" key="1">
    <source>
        <dbReference type="SAM" id="MobiDB-lite"/>
    </source>
</evidence>
<keyword evidence="2" id="KW-1185">Reference proteome</keyword>
<dbReference type="Proteomes" id="UP000095283">
    <property type="component" value="Unplaced"/>
</dbReference>
<dbReference type="AlphaFoldDB" id="A0A1I7XM12"/>
<reference evidence="3" key="1">
    <citation type="submission" date="2016-11" db="UniProtKB">
        <authorList>
            <consortium name="WormBaseParasite"/>
        </authorList>
    </citation>
    <scope>IDENTIFICATION</scope>
</reference>
<protein>
    <submittedName>
        <fullName evidence="3">Myb_DNA-bind_3 domain-containing protein</fullName>
    </submittedName>
</protein>